<dbReference type="RefSeq" id="WP_143101779.1">
    <property type="nucleotide sequence ID" value="NZ_FOKG01000003.1"/>
</dbReference>
<accession>A0A1I0XC48</accession>
<evidence type="ECO:0000313" key="2">
    <source>
        <dbReference type="Proteomes" id="UP000243799"/>
    </source>
</evidence>
<dbReference type="OrthoDB" id="3636374at2"/>
<organism evidence="1 2">
    <name type="scientific">Amycolatopsis marina</name>
    <dbReference type="NCBI Taxonomy" id="490629"/>
    <lineage>
        <taxon>Bacteria</taxon>
        <taxon>Bacillati</taxon>
        <taxon>Actinomycetota</taxon>
        <taxon>Actinomycetes</taxon>
        <taxon>Pseudonocardiales</taxon>
        <taxon>Pseudonocardiaceae</taxon>
        <taxon>Amycolatopsis</taxon>
    </lineage>
</organism>
<dbReference type="AlphaFoldDB" id="A0A1I0XC48"/>
<keyword evidence="2" id="KW-1185">Reference proteome</keyword>
<proteinExistence type="predicted"/>
<protein>
    <submittedName>
        <fullName evidence="1">Uncharacterized protein</fullName>
    </submittedName>
</protein>
<evidence type="ECO:0000313" key="1">
    <source>
        <dbReference type="EMBL" id="SFA97848.1"/>
    </source>
</evidence>
<dbReference type="Proteomes" id="UP000243799">
    <property type="component" value="Unassembled WGS sequence"/>
</dbReference>
<reference evidence="2" key="1">
    <citation type="submission" date="2016-10" db="EMBL/GenBank/DDBJ databases">
        <authorList>
            <person name="Varghese N."/>
            <person name="Submissions S."/>
        </authorList>
    </citation>
    <scope>NUCLEOTIDE SEQUENCE [LARGE SCALE GENOMIC DNA]</scope>
    <source>
        <strain evidence="2">CGMCC 4.3568</strain>
    </source>
</reference>
<sequence length="90" mass="10076">MWWIRRLYPMSSRSADDLKAGYRPVVGGVRHRTCRSMDPPPGSVVGMLCGLIHEVGSRRKSPHVYDCSACEEVHAERGGWRVDNDGAVHD</sequence>
<dbReference type="EMBL" id="FOKG01000003">
    <property type="protein sequence ID" value="SFA97848.1"/>
    <property type="molecule type" value="Genomic_DNA"/>
</dbReference>
<gene>
    <name evidence="1" type="ORF">SAMN05216266_10346</name>
</gene>
<name>A0A1I0XC48_9PSEU</name>